<keyword evidence="3 5" id="KW-1133">Transmembrane helix</keyword>
<evidence type="ECO:0000256" key="2">
    <source>
        <dbReference type="ARBA" id="ARBA00022692"/>
    </source>
</evidence>
<accession>A0A7S4IRH4</accession>
<sequence length="162" mass="18669">MSFVSNVIEMKSDGFKMSFLFKRPIVRRVRNIGTWQTVLVVQTWIAVLTNVFLFGFSSEQMLQWFPWLFDHISVVVDGVSIVEQQLRMGAGRYVMGLVFSLEHALLLLGLAITFLIDDVPEWVRVAIARREYFQAKEIKALRSVSKKQTSNIQSLNLTKKVQ</sequence>
<evidence type="ECO:0000313" key="7">
    <source>
        <dbReference type="EMBL" id="CAE2237534.1"/>
    </source>
</evidence>
<evidence type="ECO:0000256" key="4">
    <source>
        <dbReference type="ARBA" id="ARBA00023136"/>
    </source>
</evidence>
<feature type="transmembrane region" description="Helical" evidence="5">
    <location>
        <begin position="64"/>
        <end position="82"/>
    </location>
</feature>
<reference evidence="7" key="1">
    <citation type="submission" date="2021-01" db="EMBL/GenBank/DDBJ databases">
        <authorList>
            <person name="Corre E."/>
            <person name="Pelletier E."/>
            <person name="Niang G."/>
            <person name="Scheremetjew M."/>
            <person name="Finn R."/>
            <person name="Kale V."/>
            <person name="Holt S."/>
            <person name="Cochrane G."/>
            <person name="Meng A."/>
            <person name="Brown T."/>
            <person name="Cohen L."/>
        </authorList>
    </citation>
    <scope>NUCLEOTIDE SEQUENCE</scope>
    <source>
        <strain evidence="7">DIVA3 518/3/11/1/6</strain>
    </source>
</reference>
<gene>
    <name evidence="7" type="ORF">VSP0166_LOCUS16109</name>
</gene>
<keyword evidence="2 5" id="KW-0812">Transmembrane</keyword>
<organism evidence="7">
    <name type="scientific">Vannella robusta</name>
    <dbReference type="NCBI Taxonomy" id="1487602"/>
    <lineage>
        <taxon>Eukaryota</taxon>
        <taxon>Amoebozoa</taxon>
        <taxon>Discosea</taxon>
        <taxon>Flabellinia</taxon>
        <taxon>Vannellidae</taxon>
        <taxon>Vannella</taxon>
    </lineage>
</organism>
<protein>
    <recommendedName>
        <fullName evidence="6">Anoctamin transmembrane domain-containing protein</fullName>
    </recommendedName>
</protein>
<dbReference type="InterPro" id="IPR049452">
    <property type="entry name" value="Anoctamin_TM"/>
</dbReference>
<feature type="transmembrane region" description="Helical" evidence="5">
    <location>
        <begin position="94"/>
        <end position="116"/>
    </location>
</feature>
<dbReference type="EMBL" id="HBKP01023137">
    <property type="protein sequence ID" value="CAE2237534.1"/>
    <property type="molecule type" value="Transcribed_RNA"/>
</dbReference>
<proteinExistence type="predicted"/>
<feature type="transmembrane region" description="Helical" evidence="5">
    <location>
        <begin position="37"/>
        <end position="58"/>
    </location>
</feature>
<evidence type="ECO:0000259" key="6">
    <source>
        <dbReference type="Pfam" id="PF04547"/>
    </source>
</evidence>
<dbReference type="Pfam" id="PF04547">
    <property type="entry name" value="Anoctamin"/>
    <property type="match status" value="1"/>
</dbReference>
<dbReference type="AlphaFoldDB" id="A0A7S4IRH4"/>
<evidence type="ECO:0000256" key="1">
    <source>
        <dbReference type="ARBA" id="ARBA00004141"/>
    </source>
</evidence>
<comment type="subcellular location">
    <subcellularLocation>
        <location evidence="1">Membrane</location>
        <topology evidence="1">Multi-pass membrane protein</topology>
    </subcellularLocation>
</comment>
<name>A0A7S4IRH4_9EUKA</name>
<evidence type="ECO:0000256" key="5">
    <source>
        <dbReference type="SAM" id="Phobius"/>
    </source>
</evidence>
<feature type="domain" description="Anoctamin transmembrane" evidence="6">
    <location>
        <begin position="2"/>
        <end position="130"/>
    </location>
</feature>
<dbReference type="PANTHER" id="PTHR12308:SF73">
    <property type="entry name" value="ANOCTAMIN"/>
    <property type="match status" value="1"/>
</dbReference>
<dbReference type="PANTHER" id="PTHR12308">
    <property type="entry name" value="ANOCTAMIN"/>
    <property type="match status" value="1"/>
</dbReference>
<dbReference type="InterPro" id="IPR007632">
    <property type="entry name" value="Anoctamin"/>
</dbReference>
<keyword evidence="4 5" id="KW-0472">Membrane</keyword>
<evidence type="ECO:0000256" key="3">
    <source>
        <dbReference type="ARBA" id="ARBA00022989"/>
    </source>
</evidence>
<dbReference type="GO" id="GO:0005254">
    <property type="term" value="F:chloride channel activity"/>
    <property type="evidence" value="ECO:0007669"/>
    <property type="project" value="TreeGrafter"/>
</dbReference>
<dbReference type="GO" id="GO:0016020">
    <property type="term" value="C:membrane"/>
    <property type="evidence" value="ECO:0007669"/>
    <property type="project" value="UniProtKB-SubCell"/>
</dbReference>